<evidence type="ECO:0000256" key="5">
    <source>
        <dbReference type="ARBA" id="ARBA00012388"/>
    </source>
</evidence>
<keyword evidence="15" id="KW-1185">Reference proteome</keyword>
<organism evidence="14 15">
    <name type="scientific">Schizophyllum amplum</name>
    <dbReference type="NCBI Taxonomy" id="97359"/>
    <lineage>
        <taxon>Eukaryota</taxon>
        <taxon>Fungi</taxon>
        <taxon>Dikarya</taxon>
        <taxon>Basidiomycota</taxon>
        <taxon>Agaricomycotina</taxon>
        <taxon>Agaricomycetes</taxon>
        <taxon>Agaricomycetidae</taxon>
        <taxon>Agaricales</taxon>
        <taxon>Schizophyllaceae</taxon>
        <taxon>Schizophyllum</taxon>
    </lineage>
</organism>
<feature type="compositionally biased region" description="Basic residues" evidence="10">
    <location>
        <begin position="799"/>
        <end position="810"/>
    </location>
</feature>
<dbReference type="EMBL" id="VDMD01000024">
    <property type="protein sequence ID" value="TRM60028.1"/>
    <property type="molecule type" value="Genomic_DNA"/>
</dbReference>
<dbReference type="GO" id="GO:1990817">
    <property type="term" value="F:poly(A) RNA polymerase activity"/>
    <property type="evidence" value="ECO:0007669"/>
    <property type="project" value="UniProtKB-EC"/>
</dbReference>
<feature type="region of interest" description="Disordered" evidence="10">
    <location>
        <begin position="579"/>
        <end position="628"/>
    </location>
</feature>
<evidence type="ECO:0000256" key="6">
    <source>
        <dbReference type="ARBA" id="ARBA00022490"/>
    </source>
</evidence>
<keyword evidence="11" id="KW-0472">Membrane</keyword>
<feature type="compositionally biased region" description="Low complexity" evidence="10">
    <location>
        <begin position="771"/>
        <end position="786"/>
    </location>
</feature>
<evidence type="ECO:0000256" key="4">
    <source>
        <dbReference type="ARBA" id="ARBA00008593"/>
    </source>
</evidence>
<feature type="domain" description="Poly(A) RNA polymerase mitochondrial-like central palm" evidence="13">
    <location>
        <begin position="42"/>
        <end position="176"/>
    </location>
</feature>
<dbReference type="Pfam" id="PF03828">
    <property type="entry name" value="PAP_assoc"/>
    <property type="match status" value="1"/>
</dbReference>
<dbReference type="Proteomes" id="UP000320762">
    <property type="component" value="Unassembled WGS sequence"/>
</dbReference>
<evidence type="ECO:0000256" key="11">
    <source>
        <dbReference type="SAM" id="Phobius"/>
    </source>
</evidence>
<evidence type="ECO:0000256" key="9">
    <source>
        <dbReference type="ARBA" id="ARBA00022842"/>
    </source>
</evidence>
<feature type="compositionally biased region" description="Pro residues" evidence="10">
    <location>
        <begin position="413"/>
        <end position="427"/>
    </location>
</feature>
<keyword evidence="6" id="KW-0963">Cytoplasm</keyword>
<dbReference type="GO" id="GO:0031123">
    <property type="term" value="P:RNA 3'-end processing"/>
    <property type="evidence" value="ECO:0007669"/>
    <property type="project" value="TreeGrafter"/>
</dbReference>
<evidence type="ECO:0000259" key="13">
    <source>
        <dbReference type="Pfam" id="PF22600"/>
    </source>
</evidence>
<dbReference type="GO" id="GO:0005737">
    <property type="term" value="C:cytoplasm"/>
    <property type="evidence" value="ECO:0007669"/>
    <property type="project" value="UniProtKB-SubCell"/>
</dbReference>
<evidence type="ECO:0000313" key="14">
    <source>
        <dbReference type="EMBL" id="TRM60028.1"/>
    </source>
</evidence>
<dbReference type="Pfam" id="PF22600">
    <property type="entry name" value="MTPAP-like_central"/>
    <property type="match status" value="1"/>
</dbReference>
<evidence type="ECO:0000256" key="3">
    <source>
        <dbReference type="ARBA" id="ARBA00004496"/>
    </source>
</evidence>
<feature type="compositionally biased region" description="Low complexity" evidence="10">
    <location>
        <begin position="821"/>
        <end position="837"/>
    </location>
</feature>
<evidence type="ECO:0000256" key="7">
    <source>
        <dbReference type="ARBA" id="ARBA00022679"/>
    </source>
</evidence>
<evidence type="ECO:0000256" key="2">
    <source>
        <dbReference type="ARBA" id="ARBA00001946"/>
    </source>
</evidence>
<dbReference type="STRING" id="97359.A0A550C5E8"/>
<sequence length="964" mass="104293">MASAMAYTQTHHFRESPPSAAAAAATRPNVKLRFLADLSHCLFDFVIQLLPTAEEMSVKEDVRKLLERLIRTIEPDSRLLSFGSTANGFSLRNSDMDLCCLIDSGERLSASDLVTMLGDLLERETKFHVKPLPHARIPIVKLSLDPSPGLPLGIACDIGFENRLALENTRLLMCYAMIDPTRVRTLVLFLKVWSKRRKINSPYKGTLSSYGYVLLVIFFLVHVKNPPVLPNLQQMPPLRPISKEDTHLGANNIWFFDDIEVLRQRWHSENTESVAELLIDFFRYYSRDFLYNTGVASIRAGLLKKESKGWQNDLSPGRVNDARERNRLCIEDPFETEFNVSRCVTKDGLYTIRGEFMRASRILQVRPDRAIVAIAELCAERKEEDLVTAPPSRLSTVPPQTPYTIGSNLRPKGAPPPDNFSPPPLFAPGPRFVNPAQVSPRPPPEHMAPKRAKWTSPPPPDAPPSDHKLYETSLGKSLELATASTTAREKDEDSSGNSEVPDEGERSDAAESDVHSVHSEAGGRRISWQELTASAAQAGMTADAFVDLHAAGRGRAKQHHAKATAMLPVPQSAIEPSLSAKEFARRSISGPPRPLKAGQNPSPPQAHTSAIPLPPSPVSPPKDHNRTMDLSNTATVFYQTTVPRSPMPVIYPVHGSPHLVAPYYAHFAYPTPPHDVFSSNLPPSLSHRKAPTDLTWSAKDDGRRLAFGPGPSTPTPGSYHHTHSNSQTTVGAMTPPPLMTKFSLQSFSGSPSSYPGPSTPPMSGKPPRMYPPSGSSSTRSPVSGLGPHRVALSTQSPRMPHKRSFQKRRNSPQMTPSPTLSAAAAVPIPPSSRVSPIHGSPLLGSAPMHGSPLLGSASPSSMGYAASVSRSPSPSPGSPASAPSSRSNPSSLPRSPVLSPNSPFIATPPPLCAAPEVRTDRSMSKAGLASPAPISQKESDMSVAVGEAAVLSVQGENKDGGHGR</sequence>
<dbReference type="SUPFAM" id="SSF81631">
    <property type="entry name" value="PAP/OAS1 substrate-binding domain"/>
    <property type="match status" value="1"/>
</dbReference>
<keyword evidence="11" id="KW-1133">Transmembrane helix</keyword>
<comment type="cofactor">
    <cofactor evidence="2">
        <name>Mg(2+)</name>
        <dbReference type="ChEBI" id="CHEBI:18420"/>
    </cofactor>
</comment>
<dbReference type="InterPro" id="IPR043519">
    <property type="entry name" value="NT_sf"/>
</dbReference>
<feature type="region of interest" description="Disordered" evidence="10">
    <location>
        <begin position="386"/>
        <end position="528"/>
    </location>
</feature>
<evidence type="ECO:0000256" key="8">
    <source>
        <dbReference type="ARBA" id="ARBA00022723"/>
    </source>
</evidence>
<dbReference type="PANTHER" id="PTHR12271:SF40">
    <property type="entry name" value="POLY(A) RNA POLYMERASE GLD2"/>
    <property type="match status" value="1"/>
</dbReference>
<dbReference type="SUPFAM" id="SSF81301">
    <property type="entry name" value="Nucleotidyltransferase"/>
    <property type="match status" value="1"/>
</dbReference>
<feature type="compositionally biased region" description="Polar residues" evidence="10">
    <location>
        <begin position="811"/>
        <end position="820"/>
    </location>
</feature>
<evidence type="ECO:0000256" key="10">
    <source>
        <dbReference type="SAM" id="MobiDB-lite"/>
    </source>
</evidence>
<feature type="domain" description="PAP-associated" evidence="12">
    <location>
        <begin position="273"/>
        <end position="336"/>
    </location>
</feature>
<keyword evidence="9" id="KW-0460">Magnesium</keyword>
<feature type="region of interest" description="Disordered" evidence="10">
    <location>
        <begin position="1"/>
        <end position="20"/>
    </location>
</feature>
<comment type="subcellular location">
    <subcellularLocation>
        <location evidence="3">Cytoplasm</location>
    </subcellularLocation>
</comment>
<keyword evidence="11" id="KW-0812">Transmembrane</keyword>
<reference evidence="14 15" key="1">
    <citation type="journal article" date="2019" name="New Phytol.">
        <title>Comparative genomics reveals unique wood-decay strategies and fruiting body development in the Schizophyllaceae.</title>
        <authorList>
            <person name="Almasi E."/>
            <person name="Sahu N."/>
            <person name="Krizsan K."/>
            <person name="Balint B."/>
            <person name="Kovacs G.M."/>
            <person name="Kiss B."/>
            <person name="Cseklye J."/>
            <person name="Drula E."/>
            <person name="Henrissat B."/>
            <person name="Nagy I."/>
            <person name="Chovatia M."/>
            <person name="Adam C."/>
            <person name="LaButti K."/>
            <person name="Lipzen A."/>
            <person name="Riley R."/>
            <person name="Grigoriev I.V."/>
            <person name="Nagy L.G."/>
        </authorList>
    </citation>
    <scope>NUCLEOTIDE SEQUENCE [LARGE SCALE GENOMIC DNA]</scope>
    <source>
        <strain evidence="14 15">NL-1724</strain>
    </source>
</reference>
<dbReference type="InterPro" id="IPR002058">
    <property type="entry name" value="PAP_assoc"/>
</dbReference>
<feature type="compositionally biased region" description="Polar residues" evidence="10">
    <location>
        <begin position="1"/>
        <end position="10"/>
    </location>
</feature>
<evidence type="ECO:0000256" key="1">
    <source>
        <dbReference type="ARBA" id="ARBA00001936"/>
    </source>
</evidence>
<gene>
    <name evidence="14" type="ORF">BD626DRAFT_408154</name>
</gene>
<dbReference type="AlphaFoldDB" id="A0A550C5E8"/>
<comment type="caution">
    <text evidence="14">The sequence shown here is derived from an EMBL/GenBank/DDBJ whole genome shotgun (WGS) entry which is preliminary data.</text>
</comment>
<feature type="compositionally biased region" description="Low complexity" evidence="10">
    <location>
        <begin position="850"/>
        <end position="903"/>
    </location>
</feature>
<dbReference type="GO" id="GO:0046872">
    <property type="term" value="F:metal ion binding"/>
    <property type="evidence" value="ECO:0007669"/>
    <property type="project" value="UniProtKB-KW"/>
</dbReference>
<dbReference type="EC" id="2.7.7.19" evidence="5"/>
<comment type="cofactor">
    <cofactor evidence="1">
        <name>Mn(2+)</name>
        <dbReference type="ChEBI" id="CHEBI:29035"/>
    </cofactor>
</comment>
<feature type="compositionally biased region" description="Low complexity" evidence="10">
    <location>
        <begin position="743"/>
        <end position="756"/>
    </location>
</feature>
<feature type="transmembrane region" description="Helical" evidence="11">
    <location>
        <begin position="205"/>
        <end position="223"/>
    </location>
</feature>
<comment type="similarity">
    <text evidence="4">Belongs to the DNA polymerase type-B-like family.</text>
</comment>
<dbReference type="Gene3D" id="1.10.1410.10">
    <property type="match status" value="1"/>
</dbReference>
<dbReference type="PANTHER" id="PTHR12271">
    <property type="entry name" value="POLY A POLYMERASE CID PAP -RELATED"/>
    <property type="match status" value="1"/>
</dbReference>
<dbReference type="CDD" id="cd05402">
    <property type="entry name" value="NT_PAP_TUTase"/>
    <property type="match status" value="1"/>
</dbReference>
<dbReference type="GO" id="GO:0010605">
    <property type="term" value="P:negative regulation of macromolecule metabolic process"/>
    <property type="evidence" value="ECO:0007669"/>
    <property type="project" value="UniProtKB-ARBA"/>
</dbReference>
<feature type="compositionally biased region" description="Basic and acidic residues" evidence="10">
    <location>
        <begin position="503"/>
        <end position="523"/>
    </location>
</feature>
<name>A0A550C5E8_9AGAR</name>
<accession>A0A550C5E8</accession>
<feature type="compositionally biased region" description="Pro residues" evidence="10">
    <location>
        <begin position="757"/>
        <end position="770"/>
    </location>
</feature>
<feature type="region of interest" description="Disordered" evidence="10">
    <location>
        <begin position="695"/>
        <end position="941"/>
    </location>
</feature>
<keyword evidence="7" id="KW-0808">Transferase</keyword>
<dbReference type="Gene3D" id="3.30.460.10">
    <property type="entry name" value="Beta Polymerase, domain 2"/>
    <property type="match status" value="1"/>
</dbReference>
<dbReference type="InterPro" id="IPR054708">
    <property type="entry name" value="MTPAP-like_central"/>
</dbReference>
<evidence type="ECO:0000259" key="12">
    <source>
        <dbReference type="Pfam" id="PF03828"/>
    </source>
</evidence>
<keyword evidence="8" id="KW-0479">Metal-binding</keyword>
<dbReference type="OrthoDB" id="407432at2759"/>
<evidence type="ECO:0000313" key="15">
    <source>
        <dbReference type="Proteomes" id="UP000320762"/>
    </source>
</evidence>
<proteinExistence type="inferred from homology"/>
<protein>
    <recommendedName>
        <fullName evidence="5">polynucleotide adenylyltransferase</fullName>
        <ecNumber evidence="5">2.7.7.19</ecNumber>
    </recommendedName>
</protein>
<feature type="compositionally biased region" description="Polar residues" evidence="10">
    <location>
        <begin position="393"/>
        <end position="407"/>
    </location>
</feature>